<dbReference type="SMART" id="SM01361">
    <property type="entry name" value="A2M_recep"/>
    <property type="match status" value="1"/>
</dbReference>
<dbReference type="InterPro" id="IPR000020">
    <property type="entry name" value="Anaphylatoxin/fibulin"/>
</dbReference>
<accession>A0ABN9M554</accession>
<dbReference type="InterPro" id="IPR019742">
    <property type="entry name" value="MacrogloblnA2_CS"/>
</dbReference>
<sequence length="1627" mass="183684">MNRRNYLTCPSIRNKQLPHWTAVRFISLKFLKHPPQIRGDGRKNPAFLKNATRLKDSRRIRQKTPREGISLNILRSRKIRDHKIKTGEKKGPSSLSRVQPLGRLEIPSANLEKDPNKKQFVYVTVKSPQCSLEKVVLVSFQSGYIFIQTDKPIYTPGSTVLYRIFTMTPNLKPVSKPVVIEFLTPENVMVKKDVIQQTSKTGIMSLSHKLTDLVSLGLWTISAKFEDTLIQNYTTQFEVKEYVLPSFEIKIKPSQKYFYIKDEELRVNIEANYLYGKPVNGKAFVIFGVKRDNEKKSLPDTLRSVSISDGEGFAVLKRQDLAKHFQEEKDMTQYSLYVSVTVITDSGSDLVESELENIHIVTSPFKILYTKTSKYFKPGMPFDLMVFVTNPDGSPAHRVPVVAEPGNVKGTTQEDGTVRLTLNTRSDQNLLQITVSTTDLKLIKDQQASATMVASSYKPIGGNYLHLSVAGGEVNLGENVAINFIIRNNDASVQNQIKQYNYVIMNKGRIMKVGTQIREAGQALVTMLLPITEEFIPSFRILAYYTVTTGAGREIVADSIWIDVADTCMGTLVVTGDKDRDNAIQQPGGSMKLKLQADHNAAVGLVAVDKGVYVINNKLKISQKKWNNTTLAAHPGSGADAPGVFYDAGLALHTSFKITTQQRSEPLCEAKLKRRRRSSALLIQERDKKASQYIALEKRCCEDGMLDNPMGHSCERRTRHIMDGQKCIDAFLDCCKHIKNQRDVERKLKENDPNARSDEDFEYIDDADIISRSQFPESWLWKIELMTDKPDARGISTKAFTIFLKDSITTWEVLAVSLSESKGICVSKPHDIQVMMNFFIDLKLPYSVVRVDWTYNENFCSYSTSKKKYRQEYKIQPSSSVAATFVIVPLNLGEHDIEIKAAGQFVSDGVKKKLKVVPEGRRLTQALKSVVLEPQGKGGVQEERITTVDPVNIVPNTNVETIVTILGNPISEMVEQSIDGINLNHLISAPHGCGEQNMMTMTCPLIATQFLDLSNQWERVGLQRREQAIQFIKNGIIQQLAFAKPDASYGAWINTPSSTWLTAYVVKMFSLASSLVDVEKNLICDSVKWLILNKQNPDGEFREDAHVYHQEMVGGIKKGATELDSSLTSFVLVALLESSHSCNDRVGNLPGSIDKAIQYLNEHYQSLKKPYSVAITSYALAKADKLKDINILMSASTANTHWDEPGSRFLSLEATSYALLTLLKLKEFEKARPLVKWITEQRYYGEIWGSTQSTMLQYEALAQYQTDVPSFKDLDMDVSFKLPGRSQSTTIRLNLNNAMLARSEQTSQLGDFVVSAKGKGQGTLRVLSVYHALETEKEKKCNNFDLSVTIKEEPDVKRPEGAKSTVSMEICTRFLKNQDATMTILEISMMTGYAPDTNELNKLKKGVDRYISNFEINKGAFDKGTLILYIDRVSHVEDECLKFLLHQYFEVGLIQPGSVTVYDYYSPENRCTKFYHLEEGSKLLGKICKGDVCRCAEENCFMQQQLEEVSALVRVNKACEPGVDYVFKTTLIAIENKENFDTYVMTIKTVIKEEKALKLEKGRDYLIWGVNKDLWNVGSTGYSYMITKDTWIEMWPNERECQNPEYSSQCDDLDQFTDELELRGCLQ</sequence>
<dbReference type="Gene3D" id="2.60.40.1930">
    <property type="match status" value="3"/>
</dbReference>
<dbReference type="Gene3D" id="2.60.40.690">
    <property type="entry name" value="Alpha-macroglobulin, receptor-binding domain"/>
    <property type="match status" value="1"/>
</dbReference>
<organism evidence="7 8">
    <name type="scientific">Ranitomeya imitator</name>
    <name type="common">mimic poison frog</name>
    <dbReference type="NCBI Taxonomy" id="111125"/>
    <lineage>
        <taxon>Eukaryota</taxon>
        <taxon>Metazoa</taxon>
        <taxon>Chordata</taxon>
        <taxon>Craniata</taxon>
        <taxon>Vertebrata</taxon>
        <taxon>Euteleostomi</taxon>
        <taxon>Amphibia</taxon>
        <taxon>Batrachia</taxon>
        <taxon>Anura</taxon>
        <taxon>Neobatrachia</taxon>
        <taxon>Hyloidea</taxon>
        <taxon>Dendrobatidae</taxon>
        <taxon>Dendrobatinae</taxon>
        <taxon>Ranitomeya</taxon>
    </lineage>
</organism>
<keyword evidence="2" id="KW-0964">Secreted</keyword>
<name>A0ABN9M554_9NEOB</name>
<proteinExistence type="predicted"/>
<dbReference type="InterPro" id="IPR047565">
    <property type="entry name" value="Alpha-macroglob_thiol-ester_cl"/>
</dbReference>
<evidence type="ECO:0000259" key="5">
    <source>
        <dbReference type="PROSITE" id="PS01178"/>
    </source>
</evidence>
<dbReference type="Gene3D" id="1.20.91.20">
    <property type="entry name" value="Anaphylotoxins (complement system)"/>
    <property type="match status" value="1"/>
</dbReference>
<dbReference type="SUPFAM" id="SSF47686">
    <property type="entry name" value="Anaphylotoxins (complement system)"/>
    <property type="match status" value="1"/>
</dbReference>
<dbReference type="SUPFAM" id="SSF49410">
    <property type="entry name" value="Alpha-macroglobulin receptor domain"/>
    <property type="match status" value="1"/>
</dbReference>
<dbReference type="PROSITE" id="PS50189">
    <property type="entry name" value="NTR"/>
    <property type="match status" value="1"/>
</dbReference>
<keyword evidence="8" id="KW-1185">Reference proteome</keyword>
<dbReference type="InterPro" id="IPR041425">
    <property type="entry name" value="C3/4/5_MG1"/>
</dbReference>
<dbReference type="InterPro" id="IPR041555">
    <property type="entry name" value="MG3"/>
</dbReference>
<dbReference type="Pfam" id="PF07678">
    <property type="entry name" value="TED_complement"/>
    <property type="match status" value="1"/>
</dbReference>
<dbReference type="Pfam" id="PF01835">
    <property type="entry name" value="MG2"/>
    <property type="match status" value="1"/>
</dbReference>
<dbReference type="InterPro" id="IPR018081">
    <property type="entry name" value="Anaphylatoxin_comp_syst"/>
</dbReference>
<dbReference type="InterPro" id="IPR008993">
    <property type="entry name" value="TIMP-like_OB-fold"/>
</dbReference>
<dbReference type="SMART" id="SM01360">
    <property type="entry name" value="A2M"/>
    <property type="match status" value="1"/>
</dbReference>
<dbReference type="Gene3D" id="1.50.10.20">
    <property type="match status" value="1"/>
</dbReference>
<dbReference type="InterPro" id="IPR002890">
    <property type="entry name" value="MG2"/>
</dbReference>
<dbReference type="InterPro" id="IPR050473">
    <property type="entry name" value="A2M/Complement_sys"/>
</dbReference>
<dbReference type="InterPro" id="IPR011625">
    <property type="entry name" value="A2M_N_BRD"/>
</dbReference>
<evidence type="ECO:0000256" key="2">
    <source>
        <dbReference type="ARBA" id="ARBA00022525"/>
    </source>
</evidence>
<evidence type="ECO:0000256" key="1">
    <source>
        <dbReference type="ARBA" id="ARBA00004613"/>
    </source>
</evidence>
<dbReference type="Pfam" id="PF00207">
    <property type="entry name" value="A2M"/>
    <property type="match status" value="1"/>
</dbReference>
<dbReference type="Gene3D" id="2.60.40.10">
    <property type="entry name" value="Immunoglobulins"/>
    <property type="match status" value="2"/>
</dbReference>
<dbReference type="Pfam" id="PF17789">
    <property type="entry name" value="MG4"/>
    <property type="match status" value="1"/>
</dbReference>
<dbReference type="Proteomes" id="UP001176940">
    <property type="component" value="Unassembled WGS sequence"/>
</dbReference>
<evidence type="ECO:0000256" key="4">
    <source>
        <dbReference type="ARBA" id="ARBA00023157"/>
    </source>
</evidence>
<dbReference type="Gene3D" id="2.20.130.20">
    <property type="match status" value="1"/>
</dbReference>
<dbReference type="SMART" id="SM01419">
    <property type="entry name" value="Thiol-ester_cl"/>
    <property type="match status" value="1"/>
</dbReference>
<dbReference type="InterPro" id="IPR001134">
    <property type="entry name" value="Netrin_domain"/>
</dbReference>
<dbReference type="Pfam" id="PF17791">
    <property type="entry name" value="MG3"/>
    <property type="match status" value="1"/>
</dbReference>
<dbReference type="Pfam" id="PF21308">
    <property type="entry name" value="C3_CUB2"/>
    <property type="match status" value="1"/>
</dbReference>
<dbReference type="SMART" id="SM00643">
    <property type="entry name" value="C345C"/>
    <property type="match status" value="1"/>
</dbReference>
<dbReference type="InterPro" id="IPR001599">
    <property type="entry name" value="Macroglobln_a2"/>
</dbReference>
<feature type="domain" description="Anaphylatoxin-like" evidence="5">
    <location>
        <begin position="700"/>
        <end position="735"/>
    </location>
</feature>
<keyword evidence="3" id="KW-0882">Thioester bond</keyword>
<dbReference type="CDD" id="cd02896">
    <property type="entry name" value="complement_C3_C4_C5"/>
    <property type="match status" value="1"/>
</dbReference>
<comment type="caution">
    <text evidence="7">The sequence shown here is derived from an EMBL/GenBank/DDBJ whole genome shotgun (WGS) entry which is preliminary data.</text>
</comment>
<dbReference type="Pfam" id="PF07703">
    <property type="entry name" value="A2M_BRD"/>
    <property type="match status" value="1"/>
</dbReference>
<dbReference type="Gene3D" id="2.40.50.120">
    <property type="match status" value="2"/>
</dbReference>
<dbReference type="SMART" id="SM01359">
    <property type="entry name" value="A2M_N_2"/>
    <property type="match status" value="1"/>
</dbReference>
<dbReference type="Pfam" id="PF01759">
    <property type="entry name" value="NTR"/>
    <property type="match status" value="1"/>
</dbReference>
<feature type="domain" description="NTR" evidence="6">
    <location>
        <begin position="1500"/>
        <end position="1625"/>
    </location>
</feature>
<dbReference type="PROSITE" id="PS01177">
    <property type="entry name" value="ANAPHYLATOXIN_1"/>
    <property type="match status" value="1"/>
</dbReference>
<dbReference type="PANTHER" id="PTHR11412">
    <property type="entry name" value="MACROGLOBULIN / COMPLEMENT"/>
    <property type="match status" value="1"/>
</dbReference>
<gene>
    <name evidence="7" type="ORF">RIMI_LOCUS15401143</name>
</gene>
<dbReference type="Pfam" id="PF01821">
    <property type="entry name" value="ANATO"/>
    <property type="match status" value="1"/>
</dbReference>
<comment type="subcellular location">
    <subcellularLocation>
        <location evidence="1">Secreted</location>
    </subcellularLocation>
</comment>
<keyword evidence="4" id="KW-1015">Disulfide bond</keyword>
<dbReference type="PROSITE" id="PS01178">
    <property type="entry name" value="ANAPHYLATOXIN_2"/>
    <property type="match status" value="1"/>
</dbReference>
<dbReference type="InterPro" id="IPR013783">
    <property type="entry name" value="Ig-like_fold"/>
</dbReference>
<dbReference type="PROSITE" id="PS00477">
    <property type="entry name" value="ALPHA_2_MACROGLOBULIN"/>
    <property type="match status" value="1"/>
</dbReference>
<dbReference type="PANTHER" id="PTHR11412:SF81">
    <property type="entry name" value="COMPLEMENT C3"/>
    <property type="match status" value="1"/>
</dbReference>
<evidence type="ECO:0000313" key="8">
    <source>
        <dbReference type="Proteomes" id="UP001176940"/>
    </source>
</evidence>
<dbReference type="InterPro" id="IPR009048">
    <property type="entry name" value="A-macroglobulin_rcpt-bd"/>
</dbReference>
<dbReference type="SUPFAM" id="SSF48239">
    <property type="entry name" value="Terpenoid cyclases/Protein prenyltransferases"/>
    <property type="match status" value="1"/>
</dbReference>
<dbReference type="Gene3D" id="2.60.120.1540">
    <property type="match status" value="1"/>
</dbReference>
<dbReference type="EMBL" id="CAUEEQ010041374">
    <property type="protein sequence ID" value="CAJ0956147.1"/>
    <property type="molecule type" value="Genomic_DNA"/>
</dbReference>
<dbReference type="CDD" id="cd00017">
    <property type="entry name" value="ANATO"/>
    <property type="match status" value="1"/>
</dbReference>
<evidence type="ECO:0000313" key="7">
    <source>
        <dbReference type="EMBL" id="CAJ0956147.1"/>
    </source>
</evidence>
<dbReference type="InterPro" id="IPR018933">
    <property type="entry name" value="Netrin_module_non-TIMP"/>
</dbReference>
<dbReference type="InterPro" id="IPR036595">
    <property type="entry name" value="A-macroglobulin_rcpt-bd_sf"/>
</dbReference>
<dbReference type="InterPro" id="IPR008930">
    <property type="entry name" value="Terpenoid_cyclase/PrenylTrfase"/>
</dbReference>
<evidence type="ECO:0000259" key="6">
    <source>
        <dbReference type="PROSITE" id="PS50189"/>
    </source>
</evidence>
<dbReference type="Pfam" id="PF07677">
    <property type="entry name" value="A2M_recep"/>
    <property type="match status" value="1"/>
</dbReference>
<dbReference type="InterPro" id="IPR040839">
    <property type="entry name" value="MG4"/>
</dbReference>
<dbReference type="InterPro" id="IPR011626">
    <property type="entry name" value="Alpha-macroglobulin_TED"/>
</dbReference>
<dbReference type="SMART" id="SM00104">
    <property type="entry name" value="ANATO"/>
    <property type="match status" value="1"/>
</dbReference>
<dbReference type="Gene3D" id="2.60.40.1940">
    <property type="match status" value="1"/>
</dbReference>
<dbReference type="Gene3D" id="6.20.50.160">
    <property type="match status" value="1"/>
</dbReference>
<dbReference type="SUPFAM" id="SSF50242">
    <property type="entry name" value="TIMP-like"/>
    <property type="match status" value="1"/>
</dbReference>
<reference evidence="7" key="1">
    <citation type="submission" date="2023-07" db="EMBL/GenBank/DDBJ databases">
        <authorList>
            <person name="Stuckert A."/>
        </authorList>
    </citation>
    <scope>NUCLEOTIDE SEQUENCE</scope>
</reference>
<protein>
    <recommendedName>
        <fullName evidence="9">Complement C3</fullName>
    </recommendedName>
</protein>
<dbReference type="Pfam" id="PF17790">
    <property type="entry name" value="MG1"/>
    <property type="match status" value="1"/>
</dbReference>
<dbReference type="InterPro" id="IPR048848">
    <property type="entry name" value="C3_CUB2"/>
</dbReference>
<evidence type="ECO:0008006" key="9">
    <source>
        <dbReference type="Google" id="ProtNLM"/>
    </source>
</evidence>
<evidence type="ECO:0000256" key="3">
    <source>
        <dbReference type="ARBA" id="ARBA00022966"/>
    </source>
</evidence>